<dbReference type="Proteomes" id="UP001500742">
    <property type="component" value="Unassembled WGS sequence"/>
</dbReference>
<evidence type="ECO:0000313" key="3">
    <source>
        <dbReference type="Proteomes" id="UP001500742"/>
    </source>
</evidence>
<reference evidence="3" key="1">
    <citation type="journal article" date="2019" name="Int. J. Syst. Evol. Microbiol.">
        <title>The Global Catalogue of Microorganisms (GCM) 10K type strain sequencing project: providing services to taxonomists for standard genome sequencing and annotation.</title>
        <authorList>
            <consortium name="The Broad Institute Genomics Platform"/>
            <consortium name="The Broad Institute Genome Sequencing Center for Infectious Disease"/>
            <person name="Wu L."/>
            <person name="Ma J."/>
        </authorList>
    </citation>
    <scope>NUCLEOTIDE SEQUENCE [LARGE SCALE GENOMIC DNA]</scope>
    <source>
        <strain evidence="3">JCM 16601</strain>
    </source>
</reference>
<evidence type="ECO:0000256" key="1">
    <source>
        <dbReference type="SAM" id="Phobius"/>
    </source>
</evidence>
<gene>
    <name evidence="2" type="ORF">GCM10022210_09390</name>
</gene>
<name>A0ABP7PCH7_9SPHI</name>
<feature type="transmembrane region" description="Helical" evidence="1">
    <location>
        <begin position="71"/>
        <end position="95"/>
    </location>
</feature>
<comment type="caution">
    <text evidence="2">The sequence shown here is derived from an EMBL/GenBank/DDBJ whole genome shotgun (WGS) entry which is preliminary data.</text>
</comment>
<protein>
    <submittedName>
        <fullName evidence="2">Uncharacterized protein</fullName>
    </submittedName>
</protein>
<keyword evidence="1" id="KW-0472">Membrane</keyword>
<feature type="transmembrane region" description="Helical" evidence="1">
    <location>
        <begin position="6"/>
        <end position="26"/>
    </location>
</feature>
<proteinExistence type="predicted"/>
<keyword evidence="1" id="KW-0812">Transmembrane</keyword>
<keyword evidence="3" id="KW-1185">Reference proteome</keyword>
<dbReference type="EMBL" id="BAAAZC010000007">
    <property type="protein sequence ID" value="GAA3963380.1"/>
    <property type="molecule type" value="Genomic_DNA"/>
</dbReference>
<feature type="transmembrane region" description="Helical" evidence="1">
    <location>
        <begin position="33"/>
        <end position="51"/>
    </location>
</feature>
<keyword evidence="1" id="KW-1133">Transmembrane helix</keyword>
<evidence type="ECO:0000313" key="2">
    <source>
        <dbReference type="EMBL" id="GAA3963380.1"/>
    </source>
</evidence>
<organism evidence="2 3">
    <name type="scientific">Mucilaginibacter dorajii</name>
    <dbReference type="NCBI Taxonomy" id="692994"/>
    <lineage>
        <taxon>Bacteria</taxon>
        <taxon>Pseudomonadati</taxon>
        <taxon>Bacteroidota</taxon>
        <taxon>Sphingobacteriia</taxon>
        <taxon>Sphingobacteriales</taxon>
        <taxon>Sphingobacteriaceae</taxon>
        <taxon>Mucilaginibacter</taxon>
    </lineage>
</organism>
<sequence>MLNGNFNLITLQAKFIHIFAGYLAFILHNMKKILGLAVTFAGILAVAYGFIFTPKHTFNAADSVSGLDASAALVFSGLIVFGIGLVIFMGTLPYAGEKKAEA</sequence>
<accession>A0ABP7PCH7</accession>